<reference evidence="2 3" key="4">
    <citation type="journal article" date="2000" name="Virology">
        <title>The brown algal virus EsV-1 particle contains a putative hybrid histidine kinase.</title>
        <authorList>
            <person name="Delaroque N."/>
            <person name="Wolf S."/>
            <person name="Muller D.G."/>
            <person name="Knippers R."/>
        </authorList>
    </citation>
    <scope>NUCLEOTIDE SEQUENCE [LARGE SCALE GENOMIC DNA]</scope>
    <source>
        <strain evidence="3">Isolate New Zealand/Kaikoura/1988</strain>
    </source>
</reference>
<dbReference type="Proteomes" id="UP000000864">
    <property type="component" value="Segment"/>
</dbReference>
<accession>Q8QN61</accession>
<reference evidence="2 3" key="1">
    <citation type="journal article" date="1995" name="Virology">
        <title>Coat protein of the Ectocarpus siliculosus virus.</title>
        <authorList>
            <person name="Klein M."/>
            <person name="Lanka S.T."/>
            <person name="Knippers R."/>
            <person name="Muller D.G."/>
        </authorList>
    </citation>
    <scope>NUCLEOTIDE SEQUENCE [LARGE SCALE GENOMIC DNA]</scope>
    <source>
        <strain evidence="3">Isolate New Zealand/Kaikoura/1988</strain>
    </source>
</reference>
<feature type="compositionally biased region" description="Pro residues" evidence="1">
    <location>
        <begin position="1"/>
        <end position="15"/>
    </location>
</feature>
<reference evidence="2 3" key="2">
    <citation type="journal article" date="1998" name="Adv. Virus Res.">
        <title>Viruses in marine brown algae.</title>
        <authorList>
            <person name="Muller D.G."/>
            <person name="Kapp M."/>
            <person name="Knippers R."/>
        </authorList>
    </citation>
    <scope>NUCLEOTIDE SEQUENCE [LARGE SCALE GENOMIC DNA]</scope>
    <source>
        <strain evidence="3">Isolate New Zealand/Kaikoura/1988</strain>
    </source>
</reference>
<keyword evidence="3" id="KW-1185">Reference proteome</keyword>
<sequence length="249" mass="27658">MSSPAASPPATPPGTPRRSSDRVRTRIRRQRVYDCFGDQGPEELSPVQALGKLSAVAMLTTVRVGDPGEDASMAQARPYLSEVNKRGLVTTDSQMGAKKHLSHHFDGHVLNPPVTQWQRSYISGILAKGLGGKFAQKMRLVDGVDFFLDWHGESPPYALTHDINVTMYRQGDNEPNFFTNVPMATHPLAYSLSGVLPEVEHVLQNDTCVRIVEEDALLVQIVDLVWGRPFWLFEKVKEVLDEVLSEQAP</sequence>
<gene>
    <name evidence="2" type="primary">ORF 229</name>
</gene>
<evidence type="ECO:0000313" key="2">
    <source>
        <dbReference type="EMBL" id="AAK14642.1"/>
    </source>
</evidence>
<name>Q8QN61_ESV1K</name>
<protein>
    <submittedName>
        <fullName evidence="2">EsV-1-229</fullName>
    </submittedName>
</protein>
<feature type="region of interest" description="Disordered" evidence="1">
    <location>
        <begin position="1"/>
        <end position="25"/>
    </location>
</feature>
<organismHost>
    <name type="scientific">Ectocarpus siliculosus</name>
    <name type="common">Brown alga</name>
    <name type="synonym">Conferva siliculosa</name>
    <dbReference type="NCBI Taxonomy" id="2880"/>
</organismHost>
<evidence type="ECO:0000313" key="3">
    <source>
        <dbReference type="Proteomes" id="UP000000864"/>
    </source>
</evidence>
<dbReference type="KEGG" id="vg:920663"/>
<dbReference type="EMBL" id="AF204951">
    <property type="protein sequence ID" value="AAK14642.1"/>
    <property type="molecule type" value="Genomic_DNA"/>
</dbReference>
<reference evidence="2 3" key="3">
    <citation type="journal article" date="2000" name="Virology">
        <title>Characterization and immunolocalization of major structural proteins in the brown algal virus EsV-1.</title>
        <authorList>
            <person name="Delaroque N."/>
            <person name="Wolf S."/>
            <person name="Muller D.G."/>
            <person name="Knippers R."/>
        </authorList>
    </citation>
    <scope>NUCLEOTIDE SEQUENCE [LARGE SCALE GENOMIC DNA]</scope>
    <source>
        <strain evidence="3">Isolate New Zealand/Kaikoura/1988</strain>
    </source>
</reference>
<organism evidence="2 3">
    <name type="scientific">Ectocarpus siliculosus virus 1 (isolate New Zealand/Kaikoura/1988)</name>
    <name type="common">EsV-1</name>
    <dbReference type="NCBI Taxonomy" id="654926"/>
    <lineage>
        <taxon>Viruses</taxon>
        <taxon>Varidnaviria</taxon>
        <taxon>Bamfordvirae</taxon>
        <taxon>Nucleocytoviricota</taxon>
        <taxon>Megaviricetes</taxon>
        <taxon>Algavirales</taxon>
        <taxon>Phycodnaviridae</taxon>
        <taxon>Phaeovirus</taxon>
        <taxon>Phaeovirus unasiliculosus</taxon>
        <taxon>Ectocarpus siliculosus virus 1</taxon>
    </lineage>
</organism>
<evidence type="ECO:0000256" key="1">
    <source>
        <dbReference type="SAM" id="MobiDB-lite"/>
    </source>
</evidence>
<proteinExistence type="predicted"/>